<keyword evidence="6" id="KW-0677">Repeat</keyword>
<evidence type="ECO:0000313" key="16">
    <source>
        <dbReference type="EMBL" id="KAJ3574713.1"/>
    </source>
</evidence>
<dbReference type="InterPro" id="IPR011989">
    <property type="entry name" value="ARM-like"/>
</dbReference>
<comment type="caution">
    <text evidence="16">The sequence shown here is derived from an EMBL/GenBank/DDBJ whole genome shotgun (WGS) entry which is preliminary data.</text>
</comment>
<dbReference type="InterPro" id="IPR011042">
    <property type="entry name" value="6-blade_b-propeller_TolB-like"/>
</dbReference>
<dbReference type="SUPFAM" id="SSF82171">
    <property type="entry name" value="DPP6 N-terminal domain-like"/>
    <property type="match status" value="1"/>
</dbReference>
<feature type="binding site" evidence="13">
    <location>
        <position position="62"/>
    </location>
    <ligand>
        <name>Fe cation</name>
        <dbReference type="ChEBI" id="CHEBI:24875"/>
        <label>1</label>
    </ligand>
</feature>
<keyword evidence="10 13" id="KW-0503">Monooxygenase</keyword>
<feature type="binding site" evidence="13">
    <location>
        <position position="95"/>
    </location>
    <ligand>
        <name>Fe cation</name>
        <dbReference type="ChEBI" id="CHEBI:24875"/>
        <label>1</label>
    </ligand>
</feature>
<evidence type="ECO:0000313" key="17">
    <source>
        <dbReference type="Proteomes" id="UP001213000"/>
    </source>
</evidence>
<comment type="function">
    <text evidence="12">Catalyzes the hydroxylation of the N(6)-(4-aminobutyl)-L-lysine intermediate produced by deoxyhypusine synthase/DHPS on a critical lysine of the eukaryotic translation initiation factor 5A/eIF-5A. This is the second step of the post-translational modification of that lysine into an unusual amino acid residue named hypusine. Hypusination is unique to mature eIF-5A factor and is essential for its function.</text>
</comment>
<keyword evidence="9 13" id="KW-0408">Iron</keyword>
<feature type="binding site" evidence="13">
    <location>
        <position position="235"/>
    </location>
    <ligand>
        <name>Fe cation</name>
        <dbReference type="ChEBI" id="CHEBI:24875"/>
        <label>2</label>
    </ligand>
</feature>
<feature type="binding site" evidence="13">
    <location>
        <position position="236"/>
    </location>
    <ligand>
        <name>Fe cation</name>
        <dbReference type="ChEBI" id="CHEBI:24875"/>
        <label>2</label>
    </ligand>
</feature>
<feature type="binding site" evidence="13">
    <location>
        <position position="96"/>
    </location>
    <ligand>
        <name>Fe cation</name>
        <dbReference type="ChEBI" id="CHEBI:24875"/>
        <label>1</label>
    </ligand>
</feature>
<dbReference type="Gene3D" id="3.40.50.1820">
    <property type="entry name" value="alpha/beta hydrolase"/>
    <property type="match status" value="1"/>
</dbReference>
<keyword evidence="7" id="KW-0378">Hydrolase</keyword>
<comment type="similarity">
    <text evidence="13">Belongs to the deoxyhypusine hydroxylase family.</text>
</comment>
<dbReference type="EMBL" id="JANIEX010000059">
    <property type="protein sequence ID" value="KAJ3574713.1"/>
    <property type="molecule type" value="Genomic_DNA"/>
</dbReference>
<comment type="subcellular location">
    <subcellularLocation>
        <location evidence="13">Cytoplasm</location>
    </subcellularLocation>
    <subcellularLocation>
        <location evidence="13">Nucleus</location>
    </subcellularLocation>
</comment>
<dbReference type="SMART" id="SM00567">
    <property type="entry name" value="EZ_HEAT"/>
    <property type="match status" value="6"/>
</dbReference>
<keyword evidence="5 13" id="KW-0479">Metal-binding</keyword>
<dbReference type="InterPro" id="IPR029058">
    <property type="entry name" value="AB_hydrolase_fold"/>
</dbReference>
<feature type="binding site" evidence="13">
    <location>
        <position position="268"/>
    </location>
    <ligand>
        <name>Fe cation</name>
        <dbReference type="ChEBI" id="CHEBI:24875"/>
        <label>2</label>
    </ligand>
</feature>
<comment type="similarity">
    <text evidence="3">Belongs to the peptidase S9C family.</text>
</comment>
<evidence type="ECO:0000256" key="2">
    <source>
        <dbReference type="ARBA" id="ARBA00005041"/>
    </source>
</evidence>
<dbReference type="InterPro" id="IPR001375">
    <property type="entry name" value="Peptidase_S9_cat"/>
</dbReference>
<dbReference type="PROSITE" id="PS50077">
    <property type="entry name" value="HEAT_REPEAT"/>
    <property type="match status" value="1"/>
</dbReference>
<dbReference type="GO" id="GO:0008236">
    <property type="term" value="F:serine-type peptidase activity"/>
    <property type="evidence" value="ECO:0007669"/>
    <property type="project" value="InterPro"/>
</dbReference>
<dbReference type="FunFam" id="3.40.50.1820:FF:000028">
    <property type="entry name" value="S9 family peptidase"/>
    <property type="match status" value="1"/>
</dbReference>
<evidence type="ECO:0000256" key="10">
    <source>
        <dbReference type="ARBA" id="ARBA00023033"/>
    </source>
</evidence>
<evidence type="ECO:0000256" key="6">
    <source>
        <dbReference type="ARBA" id="ARBA00022737"/>
    </source>
</evidence>
<dbReference type="SUPFAM" id="SSF48371">
    <property type="entry name" value="ARM repeat"/>
    <property type="match status" value="1"/>
</dbReference>
<dbReference type="Gene3D" id="1.25.10.10">
    <property type="entry name" value="Leucine-rich Repeat Variant"/>
    <property type="match status" value="2"/>
</dbReference>
<dbReference type="InterPro" id="IPR021133">
    <property type="entry name" value="HEAT_type_2"/>
</dbReference>
<evidence type="ECO:0000256" key="12">
    <source>
        <dbReference type="ARBA" id="ARBA00045876"/>
    </source>
</evidence>
<comment type="catalytic activity">
    <reaction evidence="1 13">
        <text>[eIF5A protein]-deoxyhypusine + AH2 + O2 = [eIF5A protein]-hypusine + A + H2O</text>
        <dbReference type="Rhea" id="RHEA:14101"/>
        <dbReference type="Rhea" id="RHEA-COMP:10144"/>
        <dbReference type="Rhea" id="RHEA-COMP:12592"/>
        <dbReference type="ChEBI" id="CHEBI:13193"/>
        <dbReference type="ChEBI" id="CHEBI:15377"/>
        <dbReference type="ChEBI" id="CHEBI:15379"/>
        <dbReference type="ChEBI" id="CHEBI:17499"/>
        <dbReference type="ChEBI" id="CHEBI:82657"/>
        <dbReference type="ChEBI" id="CHEBI:91175"/>
        <dbReference type="EC" id="1.14.99.29"/>
    </reaction>
</comment>
<dbReference type="GO" id="GO:0046872">
    <property type="term" value="F:metal ion binding"/>
    <property type="evidence" value="ECO:0007669"/>
    <property type="project" value="UniProtKB-KW"/>
</dbReference>
<dbReference type="Pfam" id="PF13646">
    <property type="entry name" value="HEAT_2"/>
    <property type="match status" value="2"/>
</dbReference>
<dbReference type="HAMAP" id="MF_03101">
    <property type="entry name" value="Deoxyhypusine_hydroxylase"/>
    <property type="match status" value="1"/>
</dbReference>
<comment type="pathway">
    <text evidence="2 13">Protein modification; eIF5A hypusination.</text>
</comment>
<dbReference type="GO" id="GO:0005634">
    <property type="term" value="C:nucleus"/>
    <property type="evidence" value="ECO:0007669"/>
    <property type="project" value="UniProtKB-SubCell"/>
</dbReference>
<dbReference type="InterPro" id="IPR027517">
    <property type="entry name" value="Deoxyhypusine_hydroxylase"/>
</dbReference>
<comment type="function">
    <text evidence="13">Catalyzes the hydroxylation of the N(6)-(4-aminobutyl)-L-lysine intermediate to form hypusine, an essential post-translational modification only found in mature eIF-5A factor.</text>
</comment>
<dbReference type="InterPro" id="IPR004155">
    <property type="entry name" value="PBS_lyase_HEAT"/>
</dbReference>
<evidence type="ECO:0000259" key="15">
    <source>
        <dbReference type="Pfam" id="PF00326"/>
    </source>
</evidence>
<accession>A0AAD5W1X3</accession>
<protein>
    <recommendedName>
        <fullName evidence="13">Deoxyhypusine hydroxylase</fullName>
        <shortName evidence="13">DOHH</shortName>
        <ecNumber evidence="13">1.14.99.29</ecNumber>
    </recommendedName>
    <alternativeName>
        <fullName evidence="13">Deoxyhypusine dioxygenase</fullName>
    </alternativeName>
    <alternativeName>
        <fullName evidence="13">Deoxyhypusine monooxygenase</fullName>
    </alternativeName>
</protein>
<gene>
    <name evidence="13" type="primary">LIA1</name>
    <name evidence="16" type="ORF">NP233_g1571</name>
</gene>
<name>A0AAD5W1X3_9AGAR</name>
<evidence type="ECO:0000256" key="8">
    <source>
        <dbReference type="ARBA" id="ARBA00023002"/>
    </source>
</evidence>
<evidence type="ECO:0000256" key="9">
    <source>
        <dbReference type="ARBA" id="ARBA00023004"/>
    </source>
</evidence>
<evidence type="ECO:0000256" key="7">
    <source>
        <dbReference type="ARBA" id="ARBA00022801"/>
    </source>
</evidence>
<evidence type="ECO:0000256" key="4">
    <source>
        <dbReference type="ARBA" id="ARBA00022670"/>
    </source>
</evidence>
<feature type="repeat" description="HEAT" evidence="14">
    <location>
        <begin position="76"/>
        <end position="116"/>
    </location>
</feature>
<dbReference type="EC" id="1.14.99.29" evidence="13"/>
<feature type="binding site" evidence="13">
    <location>
        <position position="63"/>
    </location>
    <ligand>
        <name>Fe cation</name>
        <dbReference type="ChEBI" id="CHEBI:24875"/>
        <label>1</label>
    </ligand>
</feature>
<sequence>MTAPVVSQDTLRSLEDALLNRSGDVPLHNRFRALFTLKALKNEDAVKVISAGFADDSALLKHELAYCLGQMKLTSALPTLESVLRNQNEDPMVRHEAAEAMGAISSSSSLPILKEFLQDSNRSVRETCEIALAKIEWDNSPEGQKHATILQATEDTPTYTSIDPAPATSGLLSGAPKPELVTAEQISSLQKELTNTELPLFQRYRAMFALRNIGTAEAVDALASGFTDDSALFKHEIAFIFGQMLSPHSVPSLLQVLQNTSESDMVRHEAAEALGGIATPEVLPHLKEWMQREDAPRVVRESCQVAIDMWEYENSGEFQYANGLAATAEVVSPPPMNNNFALKEASDRFSPKDLVLLERPSAAVPNPAGDLAFVTVSKYSLEDKKNHKTLVVLPLESNFASAEIPLPNGGEFFWLTGTTLAHVVEGKNDNLDIYAYDCKGSYSATTASEKEPLKISTTEGTLIGSIPSKTATNFIYNPTSRHLVFSDNVYEDANLTSIKEQDKAWENRGNSAYVYDDTYIRHWDTWVTPKKTQLFSVRLHLNPDRVWKMGEEFHAPLKGTGHHSPVEPFGGTEDFDVSASSIVYTSMDPQLPPAWHTKQNVYIVDIMGRTKPRELTSGKQGATHSPVFSKQGDKVAWLELDIDGDESARAKVVIYDLEKDVRFTLTQHWDRSPEQLAFNQEGTFIYFTAGDRAKSKIYYLPVPPTPSHSTTDPQLDRIYTEPVELTSTGSASSIQPLHPGRLLFTRSSLTSPNDVFLIQHLPRSLAEYTESQKHRGDIQQVSRFTESTLAPKGLDPGEEFYFTGADDKQVHGWAFKPRGWEEGQKKKYPVVFLIHGGPQSAWMDSWSTRWNPNVFTGQGYFVLAFNPTGSTTFGQKFTDAIKEDGEGKPFIDMVNGWKYALEKYPEIDPDRAVAAGASWGGYAINWIQGHPEYGFGFKALVCHDGEFDSTYTGYSTDELFFFNDQWGGRPWEKKSKKLSSEYSPSNYVHKWSTPELVIHSSKDYRLPETEGIAAFHALQQLGVPSRLVIFPDENHWVLKHGNSLKWHYEVFRWFDQFVGDHLYLKN</sequence>
<keyword evidence="11 13" id="KW-0386">Hypusine biosynthesis</keyword>
<comment type="cofactor">
    <cofactor evidence="13">
        <name>Fe(2+)</name>
        <dbReference type="ChEBI" id="CHEBI:29033"/>
    </cofactor>
    <text evidence="13">Binds 2 Fe(2+) ions per subunit.</text>
</comment>
<dbReference type="GO" id="GO:0005737">
    <property type="term" value="C:cytoplasm"/>
    <property type="evidence" value="ECO:0007669"/>
    <property type="project" value="UniProtKB-SubCell"/>
</dbReference>
<evidence type="ECO:0000256" key="11">
    <source>
        <dbReference type="ARBA" id="ARBA00023256"/>
    </source>
</evidence>
<evidence type="ECO:0000256" key="3">
    <source>
        <dbReference type="ARBA" id="ARBA00010040"/>
    </source>
</evidence>
<dbReference type="Pfam" id="PF00326">
    <property type="entry name" value="Peptidase_S9"/>
    <property type="match status" value="1"/>
</dbReference>
<evidence type="ECO:0000256" key="13">
    <source>
        <dbReference type="HAMAP-Rule" id="MF_03101"/>
    </source>
</evidence>
<keyword evidence="8 13" id="KW-0560">Oxidoreductase</keyword>
<reference evidence="16" key="1">
    <citation type="submission" date="2022-07" db="EMBL/GenBank/DDBJ databases">
        <title>Genome Sequence of Leucocoprinus birnbaumii.</title>
        <authorList>
            <person name="Buettner E."/>
        </authorList>
    </citation>
    <scope>NUCLEOTIDE SEQUENCE</scope>
    <source>
        <strain evidence="16">VT141</strain>
    </source>
</reference>
<dbReference type="AlphaFoldDB" id="A0AAD5W1X3"/>
<keyword evidence="13" id="KW-0963">Cytoplasm</keyword>
<dbReference type="Gene3D" id="2.120.10.30">
    <property type="entry name" value="TolB, C-terminal domain"/>
    <property type="match status" value="1"/>
</dbReference>
<evidence type="ECO:0000256" key="5">
    <source>
        <dbReference type="ARBA" id="ARBA00022723"/>
    </source>
</evidence>
<keyword evidence="13" id="KW-0539">Nucleus</keyword>
<dbReference type="PANTHER" id="PTHR12697">
    <property type="entry name" value="PBS LYASE HEAT-LIKE PROTEIN"/>
    <property type="match status" value="1"/>
</dbReference>
<dbReference type="PANTHER" id="PTHR12697:SF5">
    <property type="entry name" value="DEOXYHYPUSINE HYDROXYLASE"/>
    <property type="match status" value="1"/>
</dbReference>
<proteinExistence type="inferred from homology"/>
<evidence type="ECO:0000256" key="1">
    <source>
        <dbReference type="ARBA" id="ARBA00000068"/>
    </source>
</evidence>
<dbReference type="Proteomes" id="UP001213000">
    <property type="component" value="Unassembled WGS sequence"/>
</dbReference>
<dbReference type="SUPFAM" id="SSF53474">
    <property type="entry name" value="alpha/beta-Hydrolases"/>
    <property type="match status" value="1"/>
</dbReference>
<organism evidence="16 17">
    <name type="scientific">Leucocoprinus birnbaumii</name>
    <dbReference type="NCBI Taxonomy" id="56174"/>
    <lineage>
        <taxon>Eukaryota</taxon>
        <taxon>Fungi</taxon>
        <taxon>Dikarya</taxon>
        <taxon>Basidiomycota</taxon>
        <taxon>Agaricomycotina</taxon>
        <taxon>Agaricomycetes</taxon>
        <taxon>Agaricomycetidae</taxon>
        <taxon>Agaricales</taxon>
        <taxon>Agaricineae</taxon>
        <taxon>Agaricaceae</taxon>
        <taxon>Leucocoprinus</taxon>
    </lineage>
</organism>
<dbReference type="InterPro" id="IPR016024">
    <property type="entry name" value="ARM-type_fold"/>
</dbReference>
<keyword evidence="17" id="KW-1185">Reference proteome</keyword>
<evidence type="ECO:0000256" key="14">
    <source>
        <dbReference type="PROSITE-ProRule" id="PRU00103"/>
    </source>
</evidence>
<keyword evidence="4" id="KW-0645">Protease</keyword>
<dbReference type="GO" id="GO:0006508">
    <property type="term" value="P:proteolysis"/>
    <property type="evidence" value="ECO:0007669"/>
    <property type="project" value="UniProtKB-KW"/>
</dbReference>
<dbReference type="GO" id="GO:0019135">
    <property type="term" value="F:deoxyhypusine monooxygenase activity"/>
    <property type="evidence" value="ECO:0007669"/>
    <property type="project" value="UniProtKB-UniRule"/>
</dbReference>
<dbReference type="FunFam" id="1.25.10.10:FF:000099">
    <property type="entry name" value="Deoxyhypusine hydroxylase"/>
    <property type="match status" value="1"/>
</dbReference>
<feature type="domain" description="Peptidase S9 prolyl oligopeptidase catalytic" evidence="15">
    <location>
        <begin position="846"/>
        <end position="1059"/>
    </location>
</feature>
<feature type="binding site" evidence="13">
    <location>
        <position position="269"/>
    </location>
    <ligand>
        <name>Fe cation</name>
        <dbReference type="ChEBI" id="CHEBI:24875"/>
        <label>2</label>
    </ligand>
</feature>